<sequence>MKALRRLTTVLLATVLAILLAGPAHAADGPWDIERLMQALGKVSVGRADFVETKTIAMLEKPVVSSGQLFYVAPDKLEKRTLKPRPESMIIEGNTLVIERGRQNMTLQVDSAPELAGFVNSIRGTLAGDRKALERSFALSLEGPPQRWLLTLKPLDQRMAATVASIRIAGALDDVRSVEILQADGDRSVMTISRISAQ</sequence>
<evidence type="ECO:0000256" key="2">
    <source>
        <dbReference type="SAM" id="SignalP"/>
    </source>
</evidence>
<protein>
    <submittedName>
        <fullName evidence="3">Outer membrane lipoprotein-sorting protein</fullName>
    </submittedName>
</protein>
<proteinExistence type="predicted"/>
<feature type="signal peptide" evidence="2">
    <location>
        <begin position="1"/>
        <end position="26"/>
    </location>
</feature>
<feature type="chain" id="PRO_5045266814" evidence="2">
    <location>
        <begin position="27"/>
        <end position="198"/>
    </location>
</feature>
<dbReference type="RefSeq" id="WP_283444335.1">
    <property type="nucleotide sequence ID" value="NZ_FXUL01000020.1"/>
</dbReference>
<evidence type="ECO:0000313" key="4">
    <source>
        <dbReference type="Proteomes" id="UP001158049"/>
    </source>
</evidence>
<dbReference type="InterPro" id="IPR029046">
    <property type="entry name" value="LolA/LolB/LppX"/>
</dbReference>
<keyword evidence="3" id="KW-0449">Lipoprotein</keyword>
<keyword evidence="4" id="KW-1185">Reference proteome</keyword>
<accession>A0ABY1QKW8</accession>
<evidence type="ECO:0000256" key="1">
    <source>
        <dbReference type="ARBA" id="ARBA00022729"/>
    </source>
</evidence>
<organism evidence="3 4">
    <name type="scientific">Noviherbaspirillum suwonense</name>
    <dbReference type="NCBI Taxonomy" id="1224511"/>
    <lineage>
        <taxon>Bacteria</taxon>
        <taxon>Pseudomonadati</taxon>
        <taxon>Pseudomonadota</taxon>
        <taxon>Betaproteobacteria</taxon>
        <taxon>Burkholderiales</taxon>
        <taxon>Oxalobacteraceae</taxon>
        <taxon>Noviherbaspirillum</taxon>
    </lineage>
</organism>
<evidence type="ECO:0000313" key="3">
    <source>
        <dbReference type="EMBL" id="SMP73997.1"/>
    </source>
</evidence>
<gene>
    <name evidence="3" type="ORF">SAMN06295970_12018</name>
</gene>
<comment type="caution">
    <text evidence="3">The sequence shown here is derived from an EMBL/GenBank/DDBJ whole genome shotgun (WGS) entry which is preliminary data.</text>
</comment>
<dbReference type="Gene3D" id="2.50.20.10">
    <property type="entry name" value="Lipoprotein localisation LolA/LolB/LppX"/>
    <property type="match status" value="1"/>
</dbReference>
<dbReference type="InterPro" id="IPR004564">
    <property type="entry name" value="OM_lipoprot_carrier_LolA-like"/>
</dbReference>
<reference evidence="3 4" key="1">
    <citation type="submission" date="2017-05" db="EMBL/GenBank/DDBJ databases">
        <authorList>
            <person name="Varghese N."/>
            <person name="Submissions S."/>
        </authorList>
    </citation>
    <scope>NUCLEOTIDE SEQUENCE [LARGE SCALE GENOMIC DNA]</scope>
    <source>
        <strain evidence="3 4">DSM 26001</strain>
    </source>
</reference>
<dbReference type="Proteomes" id="UP001158049">
    <property type="component" value="Unassembled WGS sequence"/>
</dbReference>
<dbReference type="SUPFAM" id="SSF89392">
    <property type="entry name" value="Prokaryotic lipoproteins and lipoprotein localization factors"/>
    <property type="match status" value="1"/>
</dbReference>
<dbReference type="Pfam" id="PF19574">
    <property type="entry name" value="LolA_3"/>
    <property type="match status" value="1"/>
</dbReference>
<dbReference type="CDD" id="cd16325">
    <property type="entry name" value="LolA"/>
    <property type="match status" value="1"/>
</dbReference>
<keyword evidence="1 2" id="KW-0732">Signal</keyword>
<name>A0ABY1QKW8_9BURK</name>
<dbReference type="EMBL" id="FXUL01000020">
    <property type="protein sequence ID" value="SMP73997.1"/>
    <property type="molecule type" value="Genomic_DNA"/>
</dbReference>